<evidence type="ECO:0008006" key="4">
    <source>
        <dbReference type="Google" id="ProtNLM"/>
    </source>
</evidence>
<name>Q6AX06_XENLA</name>
<organism evidence="3">
    <name type="scientific">Xenopus laevis</name>
    <name type="common">African clawed frog</name>
    <dbReference type="NCBI Taxonomy" id="8355"/>
    <lineage>
        <taxon>Eukaryota</taxon>
        <taxon>Metazoa</taxon>
        <taxon>Chordata</taxon>
        <taxon>Craniata</taxon>
        <taxon>Vertebrata</taxon>
        <taxon>Euteleostomi</taxon>
        <taxon>Amphibia</taxon>
        <taxon>Batrachia</taxon>
        <taxon>Anura</taxon>
        <taxon>Pipoidea</taxon>
        <taxon>Pipidae</taxon>
        <taxon>Xenopodinae</taxon>
        <taxon>Xenopus</taxon>
        <taxon>Xenopus</taxon>
    </lineage>
</organism>
<sequence>MVDIEAQPCLRENLDHTPMDSCHNRHQSHGLGGFLATSQLPRHLVAGGIQITNQRSRNQSDKECHSSLVTRTDRKTTQDSVRQCHSSGLHKQTGRYSQLSSNEGSGSDTRLGGVPCSSRLRSLHTRHIELGGGLPQPATDRPRRVVTTSSSVPTTRVQMVGTRHRHLGLKTQLQSSYLLRQISRPGGSVCGRLSHTMYFRKSLCSSTSSSTATSHTQNPTGMDADHTYRPRLATESVVLRDYDFTSSSSMAVASQTGFANARPSKTRQFTRSPFDGVAIESEIWLAKGFSEQATDILLKARKQSTTKIYHKTWKTFIDWCDATGSPWHQARLQTIVEFLTQGFQLGLSLATLKGQVSALSLLLQHQWAREPDLIQFLQGVGKVRPPFRDPTPPLSH</sequence>
<dbReference type="InterPro" id="IPR010998">
    <property type="entry name" value="Integrase_recombinase_N"/>
</dbReference>
<dbReference type="PANTHER" id="PTHR33066">
    <property type="entry name" value="INTEGRASE_SAM-LIKE_N DOMAIN-CONTAINING PROTEIN"/>
    <property type="match status" value="1"/>
</dbReference>
<dbReference type="SUPFAM" id="SSF47823">
    <property type="entry name" value="lambda integrase-like, N-terminal domain"/>
    <property type="match status" value="1"/>
</dbReference>
<dbReference type="PANTHER" id="PTHR33066:SF2">
    <property type="entry name" value="FILAGGRIN-2-LIKE"/>
    <property type="match status" value="1"/>
</dbReference>
<reference evidence="3" key="1">
    <citation type="submission" date="2004-08" db="EMBL/GenBank/DDBJ databases">
        <authorList>
            <consortium name="NIH - Xenopus Gene Collection (XGC) project"/>
        </authorList>
    </citation>
    <scope>NUCLEOTIDE SEQUENCE [LARGE SCALE MRNA]</scope>
    <source>
        <tissue evidence="3">Spleen</tissue>
    </source>
</reference>
<feature type="region of interest" description="Disordered" evidence="2">
    <location>
        <begin position="54"/>
        <end position="115"/>
    </location>
</feature>
<feature type="compositionally biased region" description="Polar residues" evidence="2">
    <location>
        <begin position="78"/>
        <end position="108"/>
    </location>
</feature>
<dbReference type="EMBL" id="BC079824">
    <property type="protein sequence ID" value="AAH79824.1"/>
    <property type="molecule type" value="mRNA"/>
</dbReference>
<keyword evidence="1" id="KW-0238">DNA-binding</keyword>
<dbReference type="GO" id="GO:0003677">
    <property type="term" value="F:DNA binding"/>
    <property type="evidence" value="ECO:0007669"/>
    <property type="project" value="UniProtKB-KW"/>
</dbReference>
<feature type="region of interest" description="Disordered" evidence="2">
    <location>
        <begin position="207"/>
        <end position="226"/>
    </location>
</feature>
<evidence type="ECO:0000313" key="3">
    <source>
        <dbReference type="EMBL" id="AAH79824.1"/>
    </source>
</evidence>
<evidence type="ECO:0000256" key="1">
    <source>
        <dbReference type="ARBA" id="ARBA00023125"/>
    </source>
</evidence>
<feature type="compositionally biased region" description="Low complexity" evidence="2">
    <location>
        <begin position="207"/>
        <end position="216"/>
    </location>
</feature>
<proteinExistence type="evidence at transcript level"/>
<accession>Q6AX06</accession>
<evidence type="ECO:0000256" key="2">
    <source>
        <dbReference type="SAM" id="MobiDB-lite"/>
    </source>
</evidence>
<dbReference type="Gene3D" id="1.10.150.130">
    <property type="match status" value="1"/>
</dbReference>
<feature type="region of interest" description="Disordered" evidence="2">
    <location>
        <begin position="127"/>
        <end position="153"/>
    </location>
</feature>
<dbReference type="AlphaFoldDB" id="Q6AX06"/>
<feature type="compositionally biased region" description="Basic and acidic residues" evidence="2">
    <location>
        <begin position="58"/>
        <end position="77"/>
    </location>
</feature>
<protein>
    <recommendedName>
        <fullName evidence="4">Core-binding (CB) domain-containing protein</fullName>
    </recommendedName>
</protein>